<feature type="compositionally biased region" description="Polar residues" evidence="1">
    <location>
        <begin position="25"/>
        <end position="41"/>
    </location>
</feature>
<proteinExistence type="predicted"/>
<reference evidence="2" key="1">
    <citation type="journal article" date="2020" name="Stud. Mycol.">
        <title>101 Dothideomycetes genomes: a test case for predicting lifestyles and emergence of pathogens.</title>
        <authorList>
            <person name="Haridas S."/>
            <person name="Albert R."/>
            <person name="Binder M."/>
            <person name="Bloem J."/>
            <person name="Labutti K."/>
            <person name="Salamov A."/>
            <person name="Andreopoulos B."/>
            <person name="Baker S."/>
            <person name="Barry K."/>
            <person name="Bills G."/>
            <person name="Bluhm B."/>
            <person name="Cannon C."/>
            <person name="Castanera R."/>
            <person name="Culley D."/>
            <person name="Daum C."/>
            <person name="Ezra D."/>
            <person name="Gonzalez J."/>
            <person name="Henrissat B."/>
            <person name="Kuo A."/>
            <person name="Liang C."/>
            <person name="Lipzen A."/>
            <person name="Lutzoni F."/>
            <person name="Magnuson J."/>
            <person name="Mondo S."/>
            <person name="Nolan M."/>
            <person name="Ohm R."/>
            <person name="Pangilinan J."/>
            <person name="Park H.-J."/>
            <person name="Ramirez L."/>
            <person name="Alfaro M."/>
            <person name="Sun H."/>
            <person name="Tritt A."/>
            <person name="Yoshinaga Y."/>
            <person name="Zwiers L.-H."/>
            <person name="Turgeon B."/>
            <person name="Goodwin S."/>
            <person name="Spatafora J."/>
            <person name="Crous P."/>
            <person name="Grigoriev I."/>
        </authorList>
    </citation>
    <scope>NUCLEOTIDE SEQUENCE</scope>
    <source>
        <strain evidence="2">CBS 121167</strain>
    </source>
</reference>
<dbReference type="EMBL" id="ML995492">
    <property type="protein sequence ID" value="KAF2139597.1"/>
    <property type="molecule type" value="Genomic_DNA"/>
</dbReference>
<keyword evidence="3" id="KW-1185">Reference proteome</keyword>
<feature type="compositionally biased region" description="Polar residues" evidence="1">
    <location>
        <begin position="84"/>
        <end position="94"/>
    </location>
</feature>
<protein>
    <submittedName>
        <fullName evidence="2">Uncharacterized protein</fullName>
    </submittedName>
</protein>
<accession>A0A6A6B9K4</accession>
<name>A0A6A6B9K4_9PEZI</name>
<dbReference type="AlphaFoldDB" id="A0A6A6B9K4"/>
<evidence type="ECO:0000313" key="2">
    <source>
        <dbReference type="EMBL" id="KAF2139597.1"/>
    </source>
</evidence>
<evidence type="ECO:0000256" key="1">
    <source>
        <dbReference type="SAM" id="MobiDB-lite"/>
    </source>
</evidence>
<gene>
    <name evidence="2" type="ORF">K452DRAFT_62673</name>
</gene>
<feature type="compositionally biased region" description="Basic residues" evidence="1">
    <location>
        <begin position="70"/>
        <end position="80"/>
    </location>
</feature>
<dbReference type="Proteomes" id="UP000799438">
    <property type="component" value="Unassembled WGS sequence"/>
</dbReference>
<feature type="region of interest" description="Disordered" evidence="1">
    <location>
        <begin position="1"/>
        <end position="119"/>
    </location>
</feature>
<sequence>MANEDLLLQIRHDERIPKKPKGKQTSKQASTHARKQASNVCRWSIRLARTQRYARSAHQEEDERNEKTVEKKRRKRKKNTLTRQQQQESKQITDSPGYYSPDRGFGQGSRRQDEYRKREKEKAAKYLNHLPILISIFPFIDF</sequence>
<feature type="compositionally biased region" description="Basic and acidic residues" evidence="1">
    <location>
        <begin position="110"/>
        <end position="119"/>
    </location>
</feature>
<dbReference type="GeneID" id="54304433"/>
<dbReference type="RefSeq" id="XP_033395310.1">
    <property type="nucleotide sequence ID" value="XM_033546926.1"/>
</dbReference>
<evidence type="ECO:0000313" key="3">
    <source>
        <dbReference type="Proteomes" id="UP000799438"/>
    </source>
</evidence>
<feature type="compositionally biased region" description="Basic and acidic residues" evidence="1">
    <location>
        <begin position="57"/>
        <end position="69"/>
    </location>
</feature>
<organism evidence="2 3">
    <name type="scientific">Aplosporella prunicola CBS 121167</name>
    <dbReference type="NCBI Taxonomy" id="1176127"/>
    <lineage>
        <taxon>Eukaryota</taxon>
        <taxon>Fungi</taxon>
        <taxon>Dikarya</taxon>
        <taxon>Ascomycota</taxon>
        <taxon>Pezizomycotina</taxon>
        <taxon>Dothideomycetes</taxon>
        <taxon>Dothideomycetes incertae sedis</taxon>
        <taxon>Botryosphaeriales</taxon>
        <taxon>Aplosporellaceae</taxon>
        <taxon>Aplosporella</taxon>
    </lineage>
</organism>